<evidence type="ECO:0000256" key="6">
    <source>
        <dbReference type="SAM" id="SignalP"/>
    </source>
</evidence>
<dbReference type="EMBL" id="DF977000">
    <property type="protein sequence ID" value="GAQ24988.1"/>
    <property type="molecule type" value="Genomic_DNA"/>
</dbReference>
<accession>A0A0U9HI76</accession>
<dbReference type="AlphaFoldDB" id="A0A0U9HI76"/>
<dbReference type="SUPFAM" id="SSF110997">
    <property type="entry name" value="Sporulation related repeat"/>
    <property type="match status" value="1"/>
</dbReference>
<evidence type="ECO:0000256" key="4">
    <source>
        <dbReference type="ARBA" id="ARBA00022989"/>
    </source>
</evidence>
<feature type="domain" description="SPOR" evidence="7">
    <location>
        <begin position="26"/>
        <end position="100"/>
    </location>
</feature>
<evidence type="ECO:0000256" key="1">
    <source>
        <dbReference type="ARBA" id="ARBA00004162"/>
    </source>
</evidence>
<feature type="signal peptide" evidence="6">
    <location>
        <begin position="1"/>
        <end position="22"/>
    </location>
</feature>
<dbReference type="Proteomes" id="UP000062160">
    <property type="component" value="Unassembled WGS sequence"/>
</dbReference>
<keyword evidence="6" id="KW-0732">Signal</keyword>
<evidence type="ECO:0000259" key="7">
    <source>
        <dbReference type="PROSITE" id="PS51724"/>
    </source>
</evidence>
<dbReference type="Gene3D" id="3.30.70.1070">
    <property type="entry name" value="Sporulation related repeat"/>
    <property type="match status" value="1"/>
</dbReference>
<dbReference type="STRING" id="224999.GCA_001485475_00997"/>
<evidence type="ECO:0000256" key="3">
    <source>
        <dbReference type="ARBA" id="ARBA00022692"/>
    </source>
</evidence>
<dbReference type="GO" id="GO:0042834">
    <property type="term" value="F:peptidoglycan binding"/>
    <property type="evidence" value="ECO:0007669"/>
    <property type="project" value="InterPro"/>
</dbReference>
<keyword evidence="4" id="KW-1133">Transmembrane helix</keyword>
<keyword evidence="9" id="KW-1185">Reference proteome</keyword>
<organism evidence="8">
    <name type="scientific">Tepidanaerobacter syntrophicus</name>
    <dbReference type="NCBI Taxonomy" id="224999"/>
    <lineage>
        <taxon>Bacteria</taxon>
        <taxon>Bacillati</taxon>
        <taxon>Bacillota</taxon>
        <taxon>Clostridia</taxon>
        <taxon>Thermosediminibacterales</taxon>
        <taxon>Tepidanaerobacteraceae</taxon>
        <taxon>Tepidanaerobacter</taxon>
    </lineage>
</organism>
<dbReference type="InterPro" id="IPR018513">
    <property type="entry name" value="Cell_synthase_bac"/>
</dbReference>
<keyword evidence="2" id="KW-1003">Cell membrane</keyword>
<dbReference type="InterPro" id="IPR036680">
    <property type="entry name" value="SPOR-like_sf"/>
</dbReference>
<dbReference type="Gene3D" id="2.60.120.260">
    <property type="entry name" value="Galactose-binding domain-like"/>
    <property type="match status" value="1"/>
</dbReference>
<evidence type="ECO:0000256" key="2">
    <source>
        <dbReference type="ARBA" id="ARBA00022475"/>
    </source>
</evidence>
<evidence type="ECO:0000313" key="8">
    <source>
        <dbReference type="EMBL" id="GAQ24988.1"/>
    </source>
</evidence>
<sequence length="475" mass="53288">MKKLICVIAVFFIVLNSSFAFAQSVSAQNTYYVVQAGFYKDATILMESYNLLKAKGFPVYKFAVAGGTRLYVGNYKERKTAESAAKQLEALGFETLILTQKSTAPTLPKTTSLSPASAASLEVSKTMKNEKSQVKNIFIPEDVTIKGIFGSHSLFFFIDENWQLNDNCFFELVFNQSQIKNYKNSTLTVLLNDVPIKSFALSDKDNYQAAEKILLPKDKIVKGYNTIKLSTYHRITEEPCMDYVNPANWLTVCKESYIHIEYEGIPDTFGVNNYPYPYLKVSDDQPVDCIIVVPDNPNNAQITAALTIAADFGKRIPYSNTDIKVECYTDIKSISKDANFIVIGNSSDTENEIFDPIRGTLPDLKNAAIIKEVKLPIDEAKRILYILSDNDEMLLEAARSLTLDNIVLQMKTNTQLISSKIEEEKAAEKNSDIITLKDLGYEDTVIKGIASSNLRFFCKTSANLIQNKQKKLNLF</sequence>
<dbReference type="GO" id="GO:0005886">
    <property type="term" value="C:plasma membrane"/>
    <property type="evidence" value="ECO:0007669"/>
    <property type="project" value="UniProtKB-SubCell"/>
</dbReference>
<keyword evidence="3" id="KW-0812">Transmembrane</keyword>
<keyword evidence="5" id="KW-0472">Membrane</keyword>
<dbReference type="OrthoDB" id="2655838at2"/>
<dbReference type="PANTHER" id="PTHR39083">
    <property type="entry name" value="CYCLIC DI-GMP-BINDING PROTEIN"/>
    <property type="match status" value="1"/>
</dbReference>
<feature type="chain" id="PRO_5006864940" evidence="6">
    <location>
        <begin position="23"/>
        <end position="475"/>
    </location>
</feature>
<dbReference type="Pfam" id="PF03170">
    <property type="entry name" value="BcsB"/>
    <property type="match status" value="1"/>
</dbReference>
<name>A0A0U9HI76_9FIRM</name>
<comment type="subcellular location">
    <subcellularLocation>
        <location evidence="1">Cell membrane</location>
        <topology evidence="1">Single-pass membrane protein</topology>
    </subcellularLocation>
</comment>
<dbReference type="RefSeq" id="WP_059032309.1">
    <property type="nucleotide sequence ID" value="NZ_DF977000.1"/>
</dbReference>
<dbReference type="PROSITE" id="PS51724">
    <property type="entry name" value="SPOR"/>
    <property type="match status" value="1"/>
</dbReference>
<dbReference type="PANTHER" id="PTHR39083:SF1">
    <property type="entry name" value="CYCLIC DI-GMP-BINDING PROTEIN"/>
    <property type="match status" value="1"/>
</dbReference>
<dbReference type="Pfam" id="PF05036">
    <property type="entry name" value="SPOR"/>
    <property type="match status" value="1"/>
</dbReference>
<proteinExistence type="predicted"/>
<evidence type="ECO:0000313" key="9">
    <source>
        <dbReference type="Proteomes" id="UP000062160"/>
    </source>
</evidence>
<dbReference type="InterPro" id="IPR007730">
    <property type="entry name" value="SPOR-like_dom"/>
</dbReference>
<reference evidence="8" key="1">
    <citation type="journal article" date="2016" name="Genome Announc.">
        <title>Draft Genome Sequence of the Syntrophic Lactate-Degrading Bacterium Tepidanaerobacter syntrophicus JLT.</title>
        <authorList>
            <person name="Matsuura N."/>
            <person name="Ohashi A."/>
            <person name="Tourlousse D.M."/>
            <person name="Sekiguchi Y."/>
        </authorList>
    </citation>
    <scope>NUCLEOTIDE SEQUENCE [LARGE SCALE GENOMIC DNA]</scope>
    <source>
        <strain evidence="8">JL</strain>
    </source>
</reference>
<dbReference type="GO" id="GO:0006011">
    <property type="term" value="P:UDP-alpha-D-glucose metabolic process"/>
    <property type="evidence" value="ECO:0007669"/>
    <property type="project" value="InterPro"/>
</dbReference>
<evidence type="ECO:0000256" key="5">
    <source>
        <dbReference type="ARBA" id="ARBA00023136"/>
    </source>
</evidence>
<protein>
    <submittedName>
        <fullName evidence="8">Sporulation related domain-containing protein</fullName>
    </submittedName>
</protein>
<gene>
    <name evidence="8" type="ORF">TSYNT_6373</name>
</gene>